<sequence>MTQDVAHILVVDDDDRIRDLLKRYLTREGYRVTSAPDAAGARKMM</sequence>
<dbReference type="GO" id="GO:0000160">
    <property type="term" value="P:phosphorelay signal transduction system"/>
    <property type="evidence" value="ECO:0007669"/>
    <property type="project" value="InterPro"/>
</dbReference>
<protein>
    <submittedName>
        <fullName evidence="3">DNA-binding response regulator</fullName>
    </submittedName>
</protein>
<comment type="caution">
    <text evidence="1">Lacks conserved residue(s) required for the propagation of feature annotation.</text>
</comment>
<evidence type="ECO:0000259" key="2">
    <source>
        <dbReference type="PROSITE" id="PS50110"/>
    </source>
</evidence>
<keyword evidence="3" id="KW-0238">DNA-binding</keyword>
<accession>A0A356W5Y9</accession>
<dbReference type="Proteomes" id="UP000263957">
    <property type="component" value="Unassembled WGS sequence"/>
</dbReference>
<comment type="caution">
    <text evidence="3">The sequence shown here is derived from an EMBL/GenBank/DDBJ whole genome shotgun (WGS) entry which is preliminary data.</text>
</comment>
<dbReference type="InterPro" id="IPR001789">
    <property type="entry name" value="Sig_transdc_resp-reg_receiver"/>
</dbReference>
<proteinExistence type="predicted"/>
<evidence type="ECO:0000313" key="3">
    <source>
        <dbReference type="EMBL" id="HBQ49091.1"/>
    </source>
</evidence>
<reference evidence="3 4" key="1">
    <citation type="journal article" date="2018" name="Nat. Biotechnol.">
        <title>A standardized bacterial taxonomy based on genome phylogeny substantially revises the tree of life.</title>
        <authorList>
            <person name="Parks D.H."/>
            <person name="Chuvochina M."/>
            <person name="Waite D.W."/>
            <person name="Rinke C."/>
            <person name="Skarshewski A."/>
            <person name="Chaumeil P.A."/>
            <person name="Hugenholtz P."/>
        </authorList>
    </citation>
    <scope>NUCLEOTIDE SEQUENCE [LARGE SCALE GENOMIC DNA]</scope>
    <source>
        <strain evidence="3">UBA10378</strain>
    </source>
</reference>
<gene>
    <name evidence="3" type="ORF">DD728_09435</name>
</gene>
<dbReference type="EMBL" id="DOGS01000191">
    <property type="protein sequence ID" value="HBQ49091.1"/>
    <property type="molecule type" value="Genomic_DNA"/>
</dbReference>
<dbReference type="PROSITE" id="PS50110">
    <property type="entry name" value="RESPONSE_REGULATORY"/>
    <property type="match status" value="1"/>
</dbReference>
<feature type="domain" description="Response regulatory" evidence="2">
    <location>
        <begin position="7"/>
        <end position="45"/>
    </location>
</feature>
<dbReference type="GO" id="GO:0003677">
    <property type="term" value="F:DNA binding"/>
    <property type="evidence" value="ECO:0007669"/>
    <property type="project" value="UniProtKB-KW"/>
</dbReference>
<dbReference type="AlphaFoldDB" id="A0A356W5Y9"/>
<evidence type="ECO:0000313" key="4">
    <source>
        <dbReference type="Proteomes" id="UP000263957"/>
    </source>
</evidence>
<dbReference type="SUPFAM" id="SSF52172">
    <property type="entry name" value="CheY-like"/>
    <property type="match status" value="1"/>
</dbReference>
<organism evidence="3 4">
    <name type="scientific">Hyphomonas atlantica</name>
    <dbReference type="NCBI Taxonomy" id="1280948"/>
    <lineage>
        <taxon>Bacteria</taxon>
        <taxon>Pseudomonadati</taxon>
        <taxon>Pseudomonadota</taxon>
        <taxon>Alphaproteobacteria</taxon>
        <taxon>Hyphomonadales</taxon>
        <taxon>Hyphomonadaceae</taxon>
        <taxon>Hyphomonas</taxon>
    </lineage>
</organism>
<feature type="non-terminal residue" evidence="3">
    <location>
        <position position="45"/>
    </location>
</feature>
<name>A0A356W5Y9_9PROT</name>
<dbReference type="InterPro" id="IPR011006">
    <property type="entry name" value="CheY-like_superfamily"/>
</dbReference>
<dbReference type="Gene3D" id="3.40.50.2300">
    <property type="match status" value="1"/>
</dbReference>
<evidence type="ECO:0000256" key="1">
    <source>
        <dbReference type="PROSITE-ProRule" id="PRU00169"/>
    </source>
</evidence>